<protein>
    <submittedName>
        <fullName evidence="2">Uncharacterized protein</fullName>
    </submittedName>
</protein>
<accession>A0AAD3XP62</accession>
<organism evidence="2 3">
    <name type="scientific">Nepenthes gracilis</name>
    <name type="common">Slender pitcher plant</name>
    <dbReference type="NCBI Taxonomy" id="150966"/>
    <lineage>
        <taxon>Eukaryota</taxon>
        <taxon>Viridiplantae</taxon>
        <taxon>Streptophyta</taxon>
        <taxon>Embryophyta</taxon>
        <taxon>Tracheophyta</taxon>
        <taxon>Spermatophyta</taxon>
        <taxon>Magnoliopsida</taxon>
        <taxon>eudicotyledons</taxon>
        <taxon>Gunneridae</taxon>
        <taxon>Pentapetalae</taxon>
        <taxon>Caryophyllales</taxon>
        <taxon>Nepenthaceae</taxon>
        <taxon>Nepenthes</taxon>
    </lineage>
</organism>
<evidence type="ECO:0000313" key="3">
    <source>
        <dbReference type="Proteomes" id="UP001279734"/>
    </source>
</evidence>
<evidence type="ECO:0000313" key="2">
    <source>
        <dbReference type="EMBL" id="GMH11385.1"/>
    </source>
</evidence>
<dbReference type="EMBL" id="BSYO01000011">
    <property type="protein sequence ID" value="GMH11385.1"/>
    <property type="molecule type" value="Genomic_DNA"/>
</dbReference>
<keyword evidence="3" id="KW-1185">Reference proteome</keyword>
<comment type="caution">
    <text evidence="2">The sequence shown here is derived from an EMBL/GenBank/DDBJ whole genome shotgun (WGS) entry which is preliminary data.</text>
</comment>
<dbReference type="AlphaFoldDB" id="A0AAD3XP62"/>
<proteinExistence type="predicted"/>
<gene>
    <name evidence="2" type="ORF">Nepgr_013226</name>
</gene>
<feature type="compositionally biased region" description="Polar residues" evidence="1">
    <location>
        <begin position="126"/>
        <end position="150"/>
    </location>
</feature>
<sequence>MEPAHSARPAKAPVQLDSAEARGAQIPGRGPTGQGPGQVVLAQPQENTEGHGPSPVADLAQGGPSRHKKPVQLSKRVQRSPAVASTLGNSSSADSIYPPPRQQPIADRVLPLAHRASAEDPATGHMPTSSGNITESGGQSTAATIASSELDSCRSRNRRRPPPPCCPKDRDDAEFQSRKDDGSTTEE</sequence>
<name>A0AAD3XP62_NEPGR</name>
<feature type="region of interest" description="Disordered" evidence="1">
    <location>
        <begin position="1"/>
        <end position="187"/>
    </location>
</feature>
<dbReference type="Proteomes" id="UP001279734">
    <property type="component" value="Unassembled WGS sequence"/>
</dbReference>
<feature type="compositionally biased region" description="Basic and acidic residues" evidence="1">
    <location>
        <begin position="167"/>
        <end position="187"/>
    </location>
</feature>
<reference evidence="2" key="1">
    <citation type="submission" date="2023-05" db="EMBL/GenBank/DDBJ databases">
        <title>Nepenthes gracilis genome sequencing.</title>
        <authorList>
            <person name="Fukushima K."/>
        </authorList>
    </citation>
    <scope>NUCLEOTIDE SEQUENCE</scope>
    <source>
        <strain evidence="2">SING2019-196</strain>
    </source>
</reference>
<evidence type="ECO:0000256" key="1">
    <source>
        <dbReference type="SAM" id="MobiDB-lite"/>
    </source>
</evidence>